<comment type="subcellular location">
    <subcellularLocation>
        <location evidence="1">Periplasm</location>
    </subcellularLocation>
</comment>
<dbReference type="InterPro" id="IPR013783">
    <property type="entry name" value="Ig-like_fold"/>
</dbReference>
<dbReference type="PIRSF" id="PIRSF006281">
    <property type="entry name" value="MdoG"/>
    <property type="match status" value="1"/>
</dbReference>
<feature type="domain" description="Glucan biosynthesis periplasmic MdoG C-terminal" evidence="7">
    <location>
        <begin position="59"/>
        <end position="528"/>
    </location>
</feature>
<dbReference type="UniPathway" id="UPA00637"/>
<keyword evidence="5" id="KW-0574">Periplasm</keyword>
<dbReference type="FunFam" id="2.70.98.10:FF:000001">
    <property type="entry name" value="Glucans biosynthesis protein G"/>
    <property type="match status" value="1"/>
</dbReference>
<dbReference type="InterPro" id="IPR014756">
    <property type="entry name" value="Ig_E-set"/>
</dbReference>
<protein>
    <submittedName>
        <fullName evidence="8">Glucan biosynthesis protein G</fullName>
    </submittedName>
</protein>
<dbReference type="GO" id="GO:0051274">
    <property type="term" value="P:beta-glucan biosynthetic process"/>
    <property type="evidence" value="ECO:0007669"/>
    <property type="project" value="TreeGrafter"/>
</dbReference>
<dbReference type="GO" id="GO:0030246">
    <property type="term" value="F:carbohydrate binding"/>
    <property type="evidence" value="ECO:0007669"/>
    <property type="project" value="InterPro"/>
</dbReference>
<dbReference type="Gene3D" id="2.70.98.10">
    <property type="match status" value="1"/>
</dbReference>
<dbReference type="GO" id="GO:0003824">
    <property type="term" value="F:catalytic activity"/>
    <property type="evidence" value="ECO:0007669"/>
    <property type="project" value="InterPro"/>
</dbReference>
<dbReference type="InterPro" id="IPR007444">
    <property type="entry name" value="Glucan_biosyn_MdoG_C"/>
</dbReference>
<dbReference type="InterPro" id="IPR014718">
    <property type="entry name" value="GH-type_carb-bd"/>
</dbReference>
<evidence type="ECO:0000313" key="8">
    <source>
        <dbReference type="EMBL" id="TPW34052.1"/>
    </source>
</evidence>
<evidence type="ECO:0000259" key="7">
    <source>
        <dbReference type="Pfam" id="PF04349"/>
    </source>
</evidence>
<dbReference type="SUPFAM" id="SSF81296">
    <property type="entry name" value="E set domains"/>
    <property type="match status" value="1"/>
</dbReference>
<evidence type="ECO:0000256" key="2">
    <source>
        <dbReference type="ARBA" id="ARBA00005001"/>
    </source>
</evidence>
<evidence type="ECO:0000256" key="1">
    <source>
        <dbReference type="ARBA" id="ARBA00004418"/>
    </source>
</evidence>
<comment type="pathway">
    <text evidence="2">Glycan metabolism; osmoregulated periplasmic glucan (OPG) biosynthesis.</text>
</comment>
<evidence type="ECO:0000256" key="3">
    <source>
        <dbReference type="ARBA" id="ARBA00009284"/>
    </source>
</evidence>
<keyword evidence="4" id="KW-0732">Signal</keyword>
<gene>
    <name evidence="8" type="ORF">E3202_05735</name>
</gene>
<comment type="similarity">
    <text evidence="3">Belongs to the OpgD/OpgG family.</text>
</comment>
<evidence type="ECO:0000256" key="4">
    <source>
        <dbReference type="ARBA" id="ARBA00022729"/>
    </source>
</evidence>
<dbReference type="EMBL" id="SORZ01000002">
    <property type="protein sequence ID" value="TPW34052.1"/>
    <property type="molecule type" value="Genomic_DNA"/>
</dbReference>
<dbReference type="PROSITE" id="PS51318">
    <property type="entry name" value="TAT"/>
    <property type="match status" value="1"/>
</dbReference>
<feature type="region of interest" description="Disordered" evidence="6">
    <location>
        <begin position="26"/>
        <end position="63"/>
    </location>
</feature>
<dbReference type="RefSeq" id="WP_165600729.1">
    <property type="nucleotide sequence ID" value="NZ_SORZ01000002.1"/>
</dbReference>
<feature type="compositionally biased region" description="Polar residues" evidence="6">
    <location>
        <begin position="51"/>
        <end position="63"/>
    </location>
</feature>
<dbReference type="GO" id="GO:0030288">
    <property type="term" value="C:outer membrane-bounded periplasmic space"/>
    <property type="evidence" value="ECO:0007669"/>
    <property type="project" value="TreeGrafter"/>
</dbReference>
<reference evidence="8 9" key="1">
    <citation type="submission" date="2019-03" db="EMBL/GenBank/DDBJ databases">
        <title>The complete genome sequence of Neokomagataea sp. Jb2 NBRC113641.</title>
        <authorList>
            <person name="Chua K.-O."/>
            <person name="Chan K.-G."/>
            <person name="See-Too W.-S."/>
        </authorList>
    </citation>
    <scope>NUCLEOTIDE SEQUENCE [LARGE SCALE GENOMIC DNA]</scope>
    <source>
        <strain evidence="8 9">Jb2</strain>
    </source>
</reference>
<evidence type="ECO:0000256" key="6">
    <source>
        <dbReference type="SAM" id="MobiDB-lite"/>
    </source>
</evidence>
<dbReference type="InterPro" id="IPR014438">
    <property type="entry name" value="Glucan_biosyn_MdoG/MdoD"/>
</dbReference>
<evidence type="ECO:0000313" key="9">
    <source>
        <dbReference type="Proteomes" id="UP000315037"/>
    </source>
</evidence>
<sequence length="530" mass="59757">MDIRRRDLVRASMGTGLSLSVLGLASRQARAGEPQPSSQAPAQEEPETDSQPDPASTPFDSTTVSELARALSRRPYKAPPHGLPAVLADMSFDQFNSIIYDPAKALWAGDHLNFDVEFFPRGYLYKPRVNMYEVQDGRATLIPYSPDLFQYRNPKLKVDKDIGFSGLRLRYAFDPGHLQECAVFLGASYFRATARGQVYGLSARGFAKDTGTLKGEEFPLFRAFWLEKPAADSHALVMYGLLDSPSLTGAFRFTIRPGDTTLFDVQSVFYPRVDIAGAGIAPLTGMYFFDFNDHDHVDDWRPAAHDSEALQMWTGAGQQLYRPLTNPTDLQLGAFVDSGPYGFGLMQRRRAFHDYEDLVLKYEKRPSLWIEPVGNWGDGTVNLVEIPTPSEVNDNIVAFWRPKETLKANQAYRYTYRMYWGWDTPWPTHLARVAATRVGNVVDHPELRQFVIDFTGAPFRTLPPNTPYHLIIHTTPGEIRKITLLPNPHIHGMRAMFQLAPGDAKLCEMQAQLATDKGPISETWLYRWTP</sequence>
<dbReference type="InterPro" id="IPR011013">
    <property type="entry name" value="Gal_mutarotase_sf_dom"/>
</dbReference>
<dbReference type="PANTHER" id="PTHR30504">
    <property type="entry name" value="GLUCANS BIOSYNTHESIS PROTEIN"/>
    <property type="match status" value="1"/>
</dbReference>
<dbReference type="Gene3D" id="2.60.40.10">
    <property type="entry name" value="Immunoglobulins"/>
    <property type="match status" value="1"/>
</dbReference>
<name>A0A506ULC6_9PROT</name>
<comment type="caution">
    <text evidence="8">The sequence shown here is derived from an EMBL/GenBank/DDBJ whole genome shotgun (WGS) entry which is preliminary data.</text>
</comment>
<dbReference type="AlphaFoldDB" id="A0A506ULC6"/>
<dbReference type="InterPro" id="IPR006311">
    <property type="entry name" value="TAT_signal"/>
</dbReference>
<proteinExistence type="inferred from homology"/>
<dbReference type="Proteomes" id="UP000315037">
    <property type="component" value="Unassembled WGS sequence"/>
</dbReference>
<dbReference type="Pfam" id="PF04349">
    <property type="entry name" value="MdoG"/>
    <property type="match status" value="1"/>
</dbReference>
<dbReference type="PANTHER" id="PTHR30504:SF2">
    <property type="entry name" value="GLUCANS BIOSYNTHESIS PROTEIN G"/>
    <property type="match status" value="1"/>
</dbReference>
<organism evidence="8 9">
    <name type="scientific">Oecophyllibacter saccharovorans</name>
    <dbReference type="NCBI Taxonomy" id="2558360"/>
    <lineage>
        <taxon>Bacteria</taxon>
        <taxon>Pseudomonadati</taxon>
        <taxon>Pseudomonadota</taxon>
        <taxon>Alphaproteobacteria</taxon>
        <taxon>Acetobacterales</taxon>
        <taxon>Acetobacteraceae</taxon>
        <taxon>Oecophyllibacter</taxon>
    </lineage>
</organism>
<dbReference type="SUPFAM" id="SSF74650">
    <property type="entry name" value="Galactose mutarotase-like"/>
    <property type="match status" value="1"/>
</dbReference>
<keyword evidence="9" id="KW-1185">Reference proteome</keyword>
<evidence type="ECO:0000256" key="5">
    <source>
        <dbReference type="ARBA" id="ARBA00022764"/>
    </source>
</evidence>
<accession>A0A506ULC6</accession>